<dbReference type="EMBL" id="JARBDR010000440">
    <property type="protein sequence ID" value="KAJ8312570.1"/>
    <property type="molecule type" value="Genomic_DNA"/>
</dbReference>
<protein>
    <recommendedName>
        <fullName evidence="4">Zinc metalloproteinase</fullName>
    </recommendedName>
</protein>
<dbReference type="Proteomes" id="UP001217089">
    <property type="component" value="Unassembled WGS sequence"/>
</dbReference>
<sequence length="400" mass="45788">MRELQNVRMKICIYNVDDGETVYNHLPLLVGDIENCTNDGFIEVVNSSDPDSKGLKWPVVEGAFKVLVKLKRGQNLIRLKYGEEILIFKLYRENPSFKHFVRPVYIICEDDDGYFQGPDGEDCSPQSALDRITLGAMLIQTFTAENLKEHGLGRYTFQIETNQLNDPMCHLFRSKLTLERAQSMSGGDLWNHFAKELMESDFDNKDMCKWYCFMSFTRYKPPEDVPYPKTHGEILKYTKGHTALGGGGLALFGTGNLHTWARYIHEIHSRFTDTRKIDRKILMDDSAYREFYWANYATGLGASLHELGHTFNLAHTPTGIMARGFDDFNKVFTVQRLKVRDQPMTKRSNSSSNKTSLPRNISSGPVDGSPFKRSHKSKMNKDICYGSPLRKVILFKLCNS</sequence>
<evidence type="ECO:0008006" key="4">
    <source>
        <dbReference type="Google" id="ProtNLM"/>
    </source>
</evidence>
<comment type="caution">
    <text evidence="2">The sequence shown here is derived from an EMBL/GenBank/DDBJ whole genome shotgun (WGS) entry which is preliminary data.</text>
</comment>
<evidence type="ECO:0000256" key="1">
    <source>
        <dbReference type="SAM" id="MobiDB-lite"/>
    </source>
</evidence>
<name>A0ABQ9FAC4_TEGGR</name>
<accession>A0ABQ9FAC4</accession>
<reference evidence="2 3" key="1">
    <citation type="submission" date="2022-12" db="EMBL/GenBank/DDBJ databases">
        <title>Chromosome-level genome of Tegillarca granosa.</title>
        <authorList>
            <person name="Kim J."/>
        </authorList>
    </citation>
    <scope>NUCLEOTIDE SEQUENCE [LARGE SCALE GENOMIC DNA]</scope>
    <source>
        <strain evidence="2">Teg-2019</strain>
        <tissue evidence="2">Adductor muscle</tissue>
    </source>
</reference>
<dbReference type="InterPro" id="IPR021917">
    <property type="entry name" value="Unchr_Zn-peptidase-like"/>
</dbReference>
<proteinExistence type="predicted"/>
<gene>
    <name evidence="2" type="ORF">KUTeg_009943</name>
</gene>
<evidence type="ECO:0000313" key="2">
    <source>
        <dbReference type="EMBL" id="KAJ8312570.1"/>
    </source>
</evidence>
<organism evidence="2 3">
    <name type="scientific">Tegillarca granosa</name>
    <name type="common">Malaysian cockle</name>
    <name type="synonym">Anadara granosa</name>
    <dbReference type="NCBI Taxonomy" id="220873"/>
    <lineage>
        <taxon>Eukaryota</taxon>
        <taxon>Metazoa</taxon>
        <taxon>Spiralia</taxon>
        <taxon>Lophotrochozoa</taxon>
        <taxon>Mollusca</taxon>
        <taxon>Bivalvia</taxon>
        <taxon>Autobranchia</taxon>
        <taxon>Pteriomorphia</taxon>
        <taxon>Arcoida</taxon>
        <taxon>Arcoidea</taxon>
        <taxon>Arcidae</taxon>
        <taxon>Tegillarca</taxon>
    </lineage>
</organism>
<feature type="region of interest" description="Disordered" evidence="1">
    <location>
        <begin position="341"/>
        <end position="376"/>
    </location>
</feature>
<dbReference type="InterPro" id="IPR053002">
    <property type="entry name" value="Metalloproteinase_M10B"/>
</dbReference>
<evidence type="ECO:0000313" key="3">
    <source>
        <dbReference type="Proteomes" id="UP001217089"/>
    </source>
</evidence>
<dbReference type="PANTHER" id="PTHR21054">
    <property type="entry name" value="ZINC METALLOPROTEINASE-RELATED"/>
    <property type="match status" value="1"/>
</dbReference>
<dbReference type="PANTHER" id="PTHR21054:SF2">
    <property type="entry name" value="MIP04191P"/>
    <property type="match status" value="1"/>
</dbReference>
<dbReference type="Pfam" id="PF12044">
    <property type="entry name" value="Metallopep"/>
    <property type="match status" value="1"/>
</dbReference>
<feature type="compositionally biased region" description="Low complexity" evidence="1">
    <location>
        <begin position="345"/>
        <end position="356"/>
    </location>
</feature>
<keyword evidence="3" id="KW-1185">Reference proteome</keyword>